<dbReference type="InterPro" id="IPR020449">
    <property type="entry name" value="Tscrpt_reg_AraC-type_HTH"/>
</dbReference>
<evidence type="ECO:0000256" key="3">
    <source>
        <dbReference type="ARBA" id="ARBA00023163"/>
    </source>
</evidence>
<dbReference type="GO" id="GO:0003700">
    <property type="term" value="F:DNA-binding transcription factor activity"/>
    <property type="evidence" value="ECO:0007669"/>
    <property type="project" value="InterPro"/>
</dbReference>
<evidence type="ECO:0000313" key="6">
    <source>
        <dbReference type="Proteomes" id="UP000283878"/>
    </source>
</evidence>
<comment type="caution">
    <text evidence="5">The sequence shown here is derived from an EMBL/GenBank/DDBJ whole genome shotgun (WGS) entry which is preliminary data.</text>
</comment>
<evidence type="ECO:0000256" key="1">
    <source>
        <dbReference type="ARBA" id="ARBA00023015"/>
    </source>
</evidence>
<evidence type="ECO:0000256" key="2">
    <source>
        <dbReference type="ARBA" id="ARBA00023125"/>
    </source>
</evidence>
<dbReference type="SUPFAM" id="SSF46689">
    <property type="entry name" value="Homeodomain-like"/>
    <property type="match status" value="2"/>
</dbReference>
<dbReference type="InterPro" id="IPR018060">
    <property type="entry name" value="HTH_AraC"/>
</dbReference>
<dbReference type="PANTHER" id="PTHR43280">
    <property type="entry name" value="ARAC-FAMILY TRANSCRIPTIONAL REGULATOR"/>
    <property type="match status" value="1"/>
</dbReference>
<organism evidence="5 6">
    <name type="scientific">Vibrio diabolicus</name>
    <dbReference type="NCBI Taxonomy" id="50719"/>
    <lineage>
        <taxon>Bacteria</taxon>
        <taxon>Pseudomonadati</taxon>
        <taxon>Pseudomonadota</taxon>
        <taxon>Gammaproteobacteria</taxon>
        <taxon>Vibrionales</taxon>
        <taxon>Vibrionaceae</taxon>
        <taxon>Vibrio</taxon>
        <taxon>Vibrio diabolicus subgroup</taxon>
    </lineage>
</organism>
<keyword evidence="2" id="KW-0238">DNA-binding</keyword>
<protein>
    <submittedName>
        <fullName evidence="5">AraC family transcriptional regulator</fullName>
    </submittedName>
</protein>
<dbReference type="PRINTS" id="PR00032">
    <property type="entry name" value="HTHARAC"/>
</dbReference>
<dbReference type="Pfam" id="PF12833">
    <property type="entry name" value="HTH_18"/>
    <property type="match status" value="1"/>
</dbReference>
<dbReference type="PROSITE" id="PS00041">
    <property type="entry name" value="HTH_ARAC_FAMILY_1"/>
    <property type="match status" value="1"/>
</dbReference>
<sequence>MDVSGQLNTEKVGSSSRKICSFSRYEKSDEVFHSDQSHIVVVHNGQLRVQTGDCTIDVSAENGVFLSQGDYLFEYSPIDGAYKASIITYDNELVSQLLQKHSDLLMMLPKVDKVCSGLFTFGLNILVEQVLSSMQTLEQQAYPDAIMCLKYEELLILLLHGKGGESLYALLSQQTNRTSERLRRFMEQHYLKEWKLTDYAQEFGASLTTFKELFNEHYGISPRAWISERRLLHAHKLLLTSKMSIVDVAMEAGFSSQSYFTQSYRRRFGTTPSRVRSGDDQVAIAK</sequence>
<feature type="domain" description="HTH araC/xylS-type" evidence="4">
    <location>
        <begin position="180"/>
        <end position="278"/>
    </location>
</feature>
<keyword evidence="3" id="KW-0804">Transcription</keyword>
<dbReference type="Gene3D" id="1.10.10.60">
    <property type="entry name" value="Homeodomain-like"/>
    <property type="match status" value="1"/>
</dbReference>
<dbReference type="InterPro" id="IPR054015">
    <property type="entry name" value="ExsA-like_N"/>
</dbReference>
<name>A0AAX1XID7_9VIBR</name>
<proteinExistence type="predicted"/>
<dbReference type="GO" id="GO:0043565">
    <property type="term" value="F:sequence-specific DNA binding"/>
    <property type="evidence" value="ECO:0007669"/>
    <property type="project" value="InterPro"/>
</dbReference>
<gene>
    <name evidence="5" type="ORF">CYQ91_19755</name>
</gene>
<evidence type="ECO:0000313" key="5">
    <source>
        <dbReference type="EMBL" id="RPB35691.1"/>
    </source>
</evidence>
<dbReference type="EMBL" id="PKPZ01000020">
    <property type="protein sequence ID" value="RPB35691.1"/>
    <property type="molecule type" value="Genomic_DNA"/>
</dbReference>
<dbReference type="InterPro" id="IPR018062">
    <property type="entry name" value="HTH_AraC-typ_CS"/>
</dbReference>
<dbReference type="AlphaFoldDB" id="A0AAX1XID7"/>
<dbReference type="Proteomes" id="UP000283878">
    <property type="component" value="Unassembled WGS sequence"/>
</dbReference>
<dbReference type="InterPro" id="IPR009057">
    <property type="entry name" value="Homeodomain-like_sf"/>
</dbReference>
<dbReference type="Pfam" id="PF22200">
    <property type="entry name" value="ExsA_N"/>
    <property type="match status" value="1"/>
</dbReference>
<reference evidence="5 6" key="1">
    <citation type="journal article" date="2018" name="AMB Express">
        <title>Occurrence and significance of pathogenicity and fitness islands in environmental vibrios.</title>
        <authorList>
            <person name="Klein S."/>
            <person name="Pipes S."/>
            <person name="Lovell C.R."/>
        </authorList>
    </citation>
    <scope>NUCLEOTIDE SEQUENCE [LARGE SCALE GENOMIC DNA]</scope>
    <source>
        <strain evidence="5 6">JBS-8-11-1</strain>
    </source>
</reference>
<dbReference type="PANTHER" id="PTHR43280:SF2">
    <property type="entry name" value="HTH-TYPE TRANSCRIPTIONAL REGULATOR EXSA"/>
    <property type="match status" value="1"/>
</dbReference>
<keyword evidence="1" id="KW-0805">Transcription regulation</keyword>
<dbReference type="RefSeq" id="WP_124008920.1">
    <property type="nucleotide sequence ID" value="NZ_JADKLS010000035.1"/>
</dbReference>
<evidence type="ECO:0000259" key="4">
    <source>
        <dbReference type="PROSITE" id="PS01124"/>
    </source>
</evidence>
<accession>A0AAX1XID7</accession>
<dbReference type="PROSITE" id="PS01124">
    <property type="entry name" value="HTH_ARAC_FAMILY_2"/>
    <property type="match status" value="1"/>
</dbReference>
<dbReference type="SMART" id="SM00342">
    <property type="entry name" value="HTH_ARAC"/>
    <property type="match status" value="1"/>
</dbReference>